<name>A0AAE2S9I4_9BACT</name>
<organism evidence="2 3">
    <name type="scientific">Oceaniferula flava</name>
    <dbReference type="NCBI Taxonomy" id="2800421"/>
    <lineage>
        <taxon>Bacteria</taxon>
        <taxon>Pseudomonadati</taxon>
        <taxon>Verrucomicrobiota</taxon>
        <taxon>Verrucomicrobiia</taxon>
        <taxon>Verrucomicrobiales</taxon>
        <taxon>Verrucomicrobiaceae</taxon>
        <taxon>Oceaniferula</taxon>
    </lineage>
</organism>
<evidence type="ECO:0000256" key="1">
    <source>
        <dbReference type="SAM" id="MobiDB-lite"/>
    </source>
</evidence>
<gene>
    <name evidence="2" type="ORF">JIN83_02515</name>
</gene>
<dbReference type="SUPFAM" id="SSF53187">
    <property type="entry name" value="Zn-dependent exopeptidases"/>
    <property type="match status" value="1"/>
</dbReference>
<accession>A0AAE2S9I4</accession>
<comment type="caution">
    <text evidence="2">The sequence shown here is derived from an EMBL/GenBank/DDBJ whole genome shotgun (WGS) entry which is preliminary data.</text>
</comment>
<reference evidence="2" key="1">
    <citation type="submission" date="2021-01" db="EMBL/GenBank/DDBJ databases">
        <title>Modified the classification status of verrucomicrobia.</title>
        <authorList>
            <person name="Feng X."/>
        </authorList>
    </citation>
    <scope>NUCLEOTIDE SEQUENCE</scope>
    <source>
        <strain evidence="2">5K15</strain>
    </source>
</reference>
<protein>
    <submittedName>
        <fullName evidence="2">N-acetylmuramoyl-L-alanine amidase</fullName>
    </submittedName>
</protein>
<dbReference type="RefSeq" id="WP_309488419.1">
    <property type="nucleotide sequence ID" value="NZ_JAENIG010000001.1"/>
</dbReference>
<dbReference type="Proteomes" id="UP000634206">
    <property type="component" value="Unassembled WGS sequence"/>
</dbReference>
<dbReference type="Gene3D" id="3.40.630.40">
    <property type="entry name" value="Zn-dependent exopeptidases"/>
    <property type="match status" value="1"/>
</dbReference>
<dbReference type="EMBL" id="JAENIG010000001">
    <property type="protein sequence ID" value="MBK1853820.1"/>
    <property type="molecule type" value="Genomic_DNA"/>
</dbReference>
<evidence type="ECO:0000313" key="2">
    <source>
        <dbReference type="EMBL" id="MBK1853820.1"/>
    </source>
</evidence>
<evidence type="ECO:0000313" key="3">
    <source>
        <dbReference type="Proteomes" id="UP000634206"/>
    </source>
</evidence>
<sequence length="460" mass="52199">MSQKSSHLSPLVVVLSLLLVAAGTYILTMLHHSPAPSPVPEAELADALEELPDAPDDGDPPLPPSHDNTLADLGVRPDWNSLDIWQETITRDDFEYLLTKVYTVDDSWKRYITIHPDHAIIRTDTRVPNATYRLDFSYELSAASPDRNWNAAGDLPPGTKDKPLAGVHIAIDPGHIGGAFAKIEERWFQIGDQPPVMEGNMTLQTAKIIKRQLRALGAKVYLIRKDNKPVSQLRPADYRDEAVAKARSLGILDEEKIQSLQEKLFYRTGEIRERARRVNLAFRPDIVLALHYNAESWADPTNPTLTENNHYHVLLHGALTSSELAHDDERYEMLVKILTRSHDEEKPVGAYIAQGFAQFTKLPAYRYQPMSSRAVEIKINGVEGLWARNLLANRLYQCPVIFLEPYVMNNQEVFDRVQLGDYEGTKMINGVERKSIFREYAESVVEALKAYYLDHRIIRE</sequence>
<dbReference type="AlphaFoldDB" id="A0AAE2S9I4"/>
<feature type="region of interest" description="Disordered" evidence="1">
    <location>
        <begin position="51"/>
        <end position="71"/>
    </location>
</feature>
<proteinExistence type="predicted"/>
<keyword evidence="3" id="KW-1185">Reference proteome</keyword>